<dbReference type="PANTHER" id="PTHR10127:SF802">
    <property type="entry name" value="ZINC METALLOPROTEINASE NAS-10"/>
    <property type="match status" value="1"/>
</dbReference>
<dbReference type="AlphaFoldDB" id="A0A0K0FSC1"/>
<dbReference type="InterPro" id="IPR017050">
    <property type="entry name" value="Metallopeptidase_nem"/>
</dbReference>
<evidence type="ECO:0000256" key="2">
    <source>
        <dbReference type="ARBA" id="ARBA00022525"/>
    </source>
</evidence>
<keyword evidence="5" id="KW-0325">Glycoprotein</keyword>
<reference evidence="10" key="1">
    <citation type="submission" date="2014-07" db="EMBL/GenBank/DDBJ databases">
        <authorList>
            <person name="Martin A.A"/>
            <person name="De Silva N."/>
        </authorList>
    </citation>
    <scope>NUCLEOTIDE SEQUENCE</scope>
</reference>
<evidence type="ECO:0000256" key="4">
    <source>
        <dbReference type="ARBA" id="ARBA00023157"/>
    </source>
</evidence>
<dbReference type="GO" id="GO:0005576">
    <property type="term" value="C:extracellular region"/>
    <property type="evidence" value="ECO:0007669"/>
    <property type="project" value="UniProtKB-SubCell"/>
</dbReference>
<keyword evidence="7 8" id="KW-0482">Metalloprotease</keyword>
<evidence type="ECO:0000259" key="9">
    <source>
        <dbReference type="PROSITE" id="PS51864"/>
    </source>
</evidence>
<comment type="subcellular location">
    <subcellularLocation>
        <location evidence="1 6">Secreted</location>
    </subcellularLocation>
</comment>
<feature type="binding site" evidence="7">
    <location>
        <position position="153"/>
    </location>
    <ligand>
        <name>Zn(2+)</name>
        <dbReference type="ChEBI" id="CHEBI:29105"/>
        <note>catalytic</note>
    </ligand>
</feature>
<keyword evidence="3" id="KW-0245">EGF-like domain</keyword>
<dbReference type="SUPFAM" id="SSF49854">
    <property type="entry name" value="Spermadhesin, CUB domain"/>
    <property type="match status" value="1"/>
</dbReference>
<feature type="signal peptide" evidence="6 8">
    <location>
        <begin position="1"/>
        <end position="19"/>
    </location>
</feature>
<evidence type="ECO:0000313" key="11">
    <source>
        <dbReference type="WBParaSite" id="SVE_1331500.1"/>
    </source>
</evidence>
<evidence type="ECO:0000256" key="6">
    <source>
        <dbReference type="PIRNR" id="PIRNR036365"/>
    </source>
</evidence>
<feature type="binding site" evidence="7">
    <location>
        <position position="143"/>
    </location>
    <ligand>
        <name>Zn(2+)</name>
        <dbReference type="ChEBI" id="CHEBI:29105"/>
        <note>catalytic</note>
    </ligand>
</feature>
<keyword evidence="6 8" id="KW-0732">Signal</keyword>
<dbReference type="PROSITE" id="PS51864">
    <property type="entry name" value="ASTACIN"/>
    <property type="match status" value="1"/>
</dbReference>
<dbReference type="GO" id="GO:0006508">
    <property type="term" value="P:proteolysis"/>
    <property type="evidence" value="ECO:0007669"/>
    <property type="project" value="UniProtKB-KW"/>
</dbReference>
<dbReference type="WBParaSite" id="SVE_1331500.1">
    <property type="protein sequence ID" value="SVE_1331500.1"/>
    <property type="gene ID" value="SVE_1331500"/>
</dbReference>
<dbReference type="SUPFAM" id="SSF55486">
    <property type="entry name" value="Metalloproteases ('zincins'), catalytic domain"/>
    <property type="match status" value="1"/>
</dbReference>
<evidence type="ECO:0000256" key="7">
    <source>
        <dbReference type="PROSITE-ProRule" id="PRU01211"/>
    </source>
</evidence>
<dbReference type="InterPro" id="IPR006026">
    <property type="entry name" value="Peptidase_Metallo"/>
</dbReference>
<dbReference type="PANTHER" id="PTHR10127">
    <property type="entry name" value="DISCOIDIN, CUB, EGF, LAMININ , AND ZINC METALLOPROTEASE DOMAIN CONTAINING"/>
    <property type="match status" value="1"/>
</dbReference>
<evidence type="ECO:0000256" key="5">
    <source>
        <dbReference type="ARBA" id="ARBA00023180"/>
    </source>
</evidence>
<comment type="cofactor">
    <cofactor evidence="7 8">
        <name>Zn(2+)</name>
        <dbReference type="ChEBI" id="CHEBI:29105"/>
    </cofactor>
    <text evidence="7 8">Binds 1 zinc ion per subunit.</text>
</comment>
<dbReference type="InterPro" id="IPR035914">
    <property type="entry name" value="Sperma_CUB_dom_sf"/>
</dbReference>
<keyword evidence="4" id="KW-1015">Disulfide bond</keyword>
<feature type="active site" evidence="7">
    <location>
        <position position="144"/>
    </location>
</feature>
<dbReference type="GO" id="GO:0008270">
    <property type="term" value="F:zinc ion binding"/>
    <property type="evidence" value="ECO:0007669"/>
    <property type="project" value="UniProtKB-UniRule"/>
</dbReference>
<dbReference type="PIRSF" id="PIRSF036365">
    <property type="entry name" value="Astacin_nematoda"/>
    <property type="match status" value="1"/>
</dbReference>
<evidence type="ECO:0000256" key="1">
    <source>
        <dbReference type="ARBA" id="ARBA00004613"/>
    </source>
</evidence>
<feature type="chain" id="PRO_5005120773" description="Zinc metalloproteinase" evidence="6 8">
    <location>
        <begin position="20"/>
        <end position="412"/>
    </location>
</feature>
<organism evidence="10 11">
    <name type="scientific">Strongyloides venezuelensis</name>
    <name type="common">Threadworm</name>
    <dbReference type="NCBI Taxonomy" id="75913"/>
    <lineage>
        <taxon>Eukaryota</taxon>
        <taxon>Metazoa</taxon>
        <taxon>Ecdysozoa</taxon>
        <taxon>Nematoda</taxon>
        <taxon>Chromadorea</taxon>
        <taxon>Rhabditida</taxon>
        <taxon>Tylenchina</taxon>
        <taxon>Panagrolaimomorpha</taxon>
        <taxon>Strongyloidoidea</taxon>
        <taxon>Strongyloididae</taxon>
        <taxon>Strongyloides</taxon>
    </lineage>
</organism>
<dbReference type="GO" id="GO:0018996">
    <property type="term" value="P:molting cycle, collagen and cuticulin-based cuticle"/>
    <property type="evidence" value="ECO:0007669"/>
    <property type="project" value="InterPro"/>
</dbReference>
<evidence type="ECO:0000256" key="8">
    <source>
        <dbReference type="RuleBase" id="RU361183"/>
    </source>
</evidence>
<proteinExistence type="predicted"/>
<keyword evidence="7 8" id="KW-0479">Metal-binding</keyword>
<accession>A0A0K0FSC1</accession>
<evidence type="ECO:0000313" key="10">
    <source>
        <dbReference type="Proteomes" id="UP000035680"/>
    </source>
</evidence>
<dbReference type="SMART" id="SM00235">
    <property type="entry name" value="ZnMc"/>
    <property type="match status" value="1"/>
</dbReference>
<dbReference type="InterPro" id="IPR001506">
    <property type="entry name" value="Peptidase_M12A"/>
</dbReference>
<keyword evidence="2 6" id="KW-0964">Secreted</keyword>
<comment type="caution">
    <text evidence="7">Lacks conserved residue(s) required for the propagation of feature annotation.</text>
</comment>
<keyword evidence="10" id="KW-1185">Reference proteome</keyword>
<feature type="domain" description="Peptidase M12A" evidence="9">
    <location>
        <begin position="49"/>
        <end position="246"/>
    </location>
</feature>
<keyword evidence="7 8" id="KW-0862">Zinc</keyword>
<dbReference type="PRINTS" id="PR00480">
    <property type="entry name" value="ASTACIN"/>
</dbReference>
<dbReference type="Pfam" id="PF01400">
    <property type="entry name" value="Astacin"/>
    <property type="match status" value="1"/>
</dbReference>
<dbReference type="Gene3D" id="2.60.120.290">
    <property type="entry name" value="Spermadhesin, CUB domain"/>
    <property type="match status" value="1"/>
</dbReference>
<keyword evidence="7 8" id="KW-0378">Hydrolase</keyword>
<evidence type="ECO:0000256" key="3">
    <source>
        <dbReference type="ARBA" id="ARBA00022536"/>
    </source>
</evidence>
<protein>
    <recommendedName>
        <fullName evidence="6">Zinc metalloproteinase</fullName>
    </recommendedName>
</protein>
<name>A0A0K0FSC1_STRVS</name>
<feature type="binding site" evidence="7">
    <location>
        <position position="147"/>
    </location>
    <ligand>
        <name>Zn(2+)</name>
        <dbReference type="ChEBI" id="CHEBI:29105"/>
        <note>catalytic</note>
    </ligand>
</feature>
<dbReference type="InterPro" id="IPR024079">
    <property type="entry name" value="MetalloPept_cat_dom_sf"/>
</dbReference>
<reference evidence="11" key="2">
    <citation type="submission" date="2015-08" db="UniProtKB">
        <authorList>
            <consortium name="WormBaseParasite"/>
        </authorList>
    </citation>
    <scope>IDENTIFICATION</scope>
</reference>
<dbReference type="Gene3D" id="3.40.390.10">
    <property type="entry name" value="Collagenase (Catalytic Domain)"/>
    <property type="match status" value="1"/>
</dbReference>
<keyword evidence="7 8" id="KW-0645">Protease</keyword>
<dbReference type="Proteomes" id="UP000035680">
    <property type="component" value="Unassembled WGS sequence"/>
</dbReference>
<dbReference type="GO" id="GO:0004222">
    <property type="term" value="F:metalloendopeptidase activity"/>
    <property type="evidence" value="ECO:0007669"/>
    <property type="project" value="UniProtKB-UniRule"/>
</dbReference>
<sequence length="412" mass="47403">MVYLLLIFIVFTKTNFVINYVINEFNNSSNKNISDNSDNKNVKNERVKRSIVKNKRFIWTFPIDYHISKKLGENVIEEAIKIIEEETCATFKKLTKHVREINGINFKFDNDGCSSYVGKRKVVKPQPIFLDNDCKIHLGAIIHEISHALGMNHEQSRRDRDKYIRIIRRNMEKENRYNVALDPWHNSQTFNISYDLSSIMHYGMYAFSQNGLPTIVPLDQNYNYTMGQENYYTFNDVKLINYLYCNKTCENSTTPIKCENFGYQDPKNCSQCKCPHGFAGVNCTILQPQSNYDQCGTHYYNATSIEANLNKTGVMNCTYQIKAENGGNITVTVKNVIASPPNLEEYLLCFSGMGLEIKHKIDTSVTGLNLCGNVNESVTINSEGDEVYVMWYGSQNNHTFELTYKEVNSTKK</sequence>